<keyword evidence="5" id="KW-0645">Protease</keyword>
<feature type="domain" description="Metalloprotease TldD/E C-terminal" evidence="3">
    <location>
        <begin position="216"/>
        <end position="426"/>
    </location>
</feature>
<dbReference type="OrthoDB" id="84520at2157"/>
<dbReference type="InterPro" id="IPR047657">
    <property type="entry name" value="PmbA"/>
</dbReference>
<feature type="region of interest" description="Disordered" evidence="1">
    <location>
        <begin position="270"/>
        <end position="289"/>
    </location>
</feature>
<dbReference type="GO" id="GO:0008237">
    <property type="term" value="F:metallopeptidase activity"/>
    <property type="evidence" value="ECO:0007669"/>
    <property type="project" value="InterPro"/>
</dbReference>
<dbReference type="InterPro" id="IPR045570">
    <property type="entry name" value="Metalloprtase-TldD/E_cen_dom"/>
</dbReference>
<sequence>MIELEKILETCLERGASQAEVYVKDEESLNIEIEKQEIKYVKSDDHWGLGIRVLKDKSPGFSSTTDPDKISERIDDALKHAGVSKKTLGSLATSGKTPKVNGVYDSEVANATYDDLLPKTKLLIESANKGQARSTSGSVKTSKAKTQIKNTYGVDVETTTTLMQASISTIAGAGENASTSYEFQYSRKNDLDYQWIGSQAAEIAVKSMSGETTSPGKRELVLEPIALTSLLNSTLVPSLNALEIQRGRSKAQQYMNKEIAPDILEITDDGTLDGGLNSRPTDDEGTPSKKHKIIENGVLKGAFYNLKAGYKEGCNSTSNGVRPSYGSLPQISPRNLVINPKTDKQNLLTNGTIVIRSVLGAHTANQISGDFSVGTNEAFEIKNGELQPLSELMVSGNIFELLNDILEIGNDVRKIGNIVTPSIKTKSRIST</sequence>
<proteinExistence type="predicted"/>
<dbReference type="InterPro" id="IPR045569">
    <property type="entry name" value="Metalloprtase-TldD/E_C"/>
</dbReference>
<evidence type="ECO:0000313" key="6">
    <source>
        <dbReference type="Proteomes" id="UP000195137"/>
    </source>
</evidence>
<dbReference type="RefSeq" id="WP_086637270.1">
    <property type="nucleotide sequence ID" value="NZ_MRZU01000003.1"/>
</dbReference>
<dbReference type="GO" id="GO:0006508">
    <property type="term" value="P:proteolysis"/>
    <property type="evidence" value="ECO:0007669"/>
    <property type="project" value="UniProtKB-KW"/>
</dbReference>
<evidence type="ECO:0000259" key="3">
    <source>
        <dbReference type="Pfam" id="PF19289"/>
    </source>
</evidence>
<protein>
    <submittedName>
        <fullName evidence="5">Inactivated Zn-dependent protease component of TldD/TldE system</fullName>
    </submittedName>
</protein>
<organism evidence="5 6">
    <name type="scientific">Methanonatronarchaeum thermophilum</name>
    <dbReference type="NCBI Taxonomy" id="1927129"/>
    <lineage>
        <taxon>Archaea</taxon>
        <taxon>Methanobacteriati</taxon>
        <taxon>Methanobacteriota</taxon>
        <taxon>Methanonatronarchaeia</taxon>
        <taxon>Methanonatronarchaeales</taxon>
        <taxon>Methanonatronarchaeaceae</taxon>
        <taxon>Methanonatronarchaeum</taxon>
    </lineage>
</organism>
<evidence type="ECO:0000259" key="2">
    <source>
        <dbReference type="Pfam" id="PF01523"/>
    </source>
</evidence>
<dbReference type="EMBL" id="MRZU01000003">
    <property type="protein sequence ID" value="OUJ19245.1"/>
    <property type="molecule type" value="Genomic_DNA"/>
</dbReference>
<dbReference type="SUPFAM" id="SSF111283">
    <property type="entry name" value="Putative modulator of DNA gyrase, PmbA/TldD"/>
    <property type="match status" value="1"/>
</dbReference>
<keyword evidence="6" id="KW-1185">Reference proteome</keyword>
<dbReference type="Pfam" id="PF01523">
    <property type="entry name" value="PmbA_TldD_1st"/>
    <property type="match status" value="1"/>
</dbReference>
<reference evidence="5 6" key="1">
    <citation type="submission" date="2016-12" db="EMBL/GenBank/DDBJ databases">
        <title>Discovery of methanogenic haloarchaea.</title>
        <authorList>
            <person name="Sorokin D.Y."/>
            <person name="Makarova K.S."/>
            <person name="Abbas B."/>
            <person name="Ferrer M."/>
            <person name="Golyshin P.N."/>
        </authorList>
    </citation>
    <scope>NUCLEOTIDE SEQUENCE [LARGE SCALE GENOMIC DNA]</scope>
    <source>
        <strain evidence="5">AMET1</strain>
    </source>
</reference>
<dbReference type="InterPro" id="IPR036059">
    <property type="entry name" value="TldD/PmbA_sf"/>
</dbReference>
<name>A0A1Y3GII3_9EURY</name>
<dbReference type="InterPro" id="IPR002510">
    <property type="entry name" value="Metalloprtase-TldD/E_N"/>
</dbReference>
<dbReference type="PANTHER" id="PTHR43421:SF1">
    <property type="entry name" value="METALLOPROTEASE PMBA"/>
    <property type="match status" value="1"/>
</dbReference>
<dbReference type="Proteomes" id="UP000195137">
    <property type="component" value="Unassembled WGS sequence"/>
</dbReference>
<dbReference type="PANTHER" id="PTHR43421">
    <property type="entry name" value="METALLOPROTEASE PMBA"/>
    <property type="match status" value="1"/>
</dbReference>
<feature type="domain" description="Metalloprotease TldD/E N-terminal" evidence="2">
    <location>
        <begin position="19"/>
        <end position="79"/>
    </location>
</feature>
<gene>
    <name evidence="5" type="ORF">AMET1_0899</name>
</gene>
<accession>A0A1Y3GII3</accession>
<dbReference type="InterPro" id="IPR035068">
    <property type="entry name" value="TldD/PmbA_N"/>
</dbReference>
<dbReference type="Pfam" id="PF19289">
    <property type="entry name" value="PmbA_TldD_3rd"/>
    <property type="match status" value="1"/>
</dbReference>
<evidence type="ECO:0000256" key="1">
    <source>
        <dbReference type="SAM" id="MobiDB-lite"/>
    </source>
</evidence>
<dbReference type="AlphaFoldDB" id="A0A1Y3GII3"/>
<feature type="domain" description="Metalloprotease TldD/E central" evidence="4">
    <location>
        <begin position="123"/>
        <end position="207"/>
    </location>
</feature>
<dbReference type="GO" id="GO:0005829">
    <property type="term" value="C:cytosol"/>
    <property type="evidence" value="ECO:0007669"/>
    <property type="project" value="TreeGrafter"/>
</dbReference>
<dbReference type="Pfam" id="PF19290">
    <property type="entry name" value="PmbA_TldD_2nd"/>
    <property type="match status" value="1"/>
</dbReference>
<dbReference type="Gene3D" id="3.30.2290.10">
    <property type="entry name" value="PmbA/TldD superfamily"/>
    <property type="match status" value="1"/>
</dbReference>
<evidence type="ECO:0000259" key="4">
    <source>
        <dbReference type="Pfam" id="PF19290"/>
    </source>
</evidence>
<evidence type="ECO:0000313" key="5">
    <source>
        <dbReference type="EMBL" id="OUJ19245.1"/>
    </source>
</evidence>
<keyword evidence="5" id="KW-0378">Hydrolase</keyword>
<comment type="caution">
    <text evidence="5">The sequence shown here is derived from an EMBL/GenBank/DDBJ whole genome shotgun (WGS) entry which is preliminary data.</text>
</comment>